<dbReference type="InterPro" id="IPR027516">
    <property type="entry name" value="EIF3C"/>
</dbReference>
<feature type="domain" description="EIF3CL-like C-terminal" evidence="1">
    <location>
        <begin position="133"/>
        <end position="157"/>
    </location>
</feature>
<name>A0A8H6H8G4_9AGAR</name>
<protein>
    <recommendedName>
        <fullName evidence="1">EIF3CL-like C-terminal domain-containing protein</fullName>
    </recommendedName>
</protein>
<gene>
    <name evidence="2" type="ORF">DFP72DRAFT_1082993</name>
</gene>
<accession>A0A8H6H8G4</accession>
<dbReference type="GO" id="GO:0031369">
    <property type="term" value="F:translation initiation factor binding"/>
    <property type="evidence" value="ECO:0007669"/>
    <property type="project" value="InterPro"/>
</dbReference>
<evidence type="ECO:0000313" key="3">
    <source>
        <dbReference type="Proteomes" id="UP000521943"/>
    </source>
</evidence>
<dbReference type="InterPro" id="IPR058999">
    <property type="entry name" value="EIF3CL_C"/>
</dbReference>
<dbReference type="Proteomes" id="UP000521943">
    <property type="component" value="Unassembled WGS sequence"/>
</dbReference>
<evidence type="ECO:0000259" key="1">
    <source>
        <dbReference type="Pfam" id="PF26569"/>
    </source>
</evidence>
<dbReference type="PANTHER" id="PTHR13937:SF0">
    <property type="entry name" value="EUKARYOTIC TRANSLATION INITIATION FACTOR 3 SUBUNIT C-RELATED"/>
    <property type="match status" value="1"/>
</dbReference>
<reference evidence="2 3" key="1">
    <citation type="submission" date="2020-07" db="EMBL/GenBank/DDBJ databases">
        <title>Comparative genomics of pyrophilous fungi reveals a link between fire events and developmental genes.</title>
        <authorList>
            <consortium name="DOE Joint Genome Institute"/>
            <person name="Steindorff A.S."/>
            <person name="Carver A."/>
            <person name="Calhoun S."/>
            <person name="Stillman K."/>
            <person name="Liu H."/>
            <person name="Lipzen A."/>
            <person name="Pangilinan J."/>
            <person name="Labutti K."/>
            <person name="Bruns T.D."/>
            <person name="Grigoriev I.V."/>
        </authorList>
    </citation>
    <scope>NUCLEOTIDE SEQUENCE [LARGE SCALE GENOMIC DNA]</scope>
    <source>
        <strain evidence="2 3">CBS 144469</strain>
    </source>
</reference>
<dbReference type="OrthoDB" id="29647at2759"/>
<comment type="caution">
    <text evidence="2">The sequence shown here is derived from an EMBL/GenBank/DDBJ whole genome shotgun (WGS) entry which is preliminary data.</text>
</comment>
<dbReference type="EMBL" id="JACGCI010000214">
    <property type="protein sequence ID" value="KAF6741850.1"/>
    <property type="molecule type" value="Genomic_DNA"/>
</dbReference>
<keyword evidence="3" id="KW-1185">Reference proteome</keyword>
<dbReference type="GO" id="GO:0003723">
    <property type="term" value="F:RNA binding"/>
    <property type="evidence" value="ECO:0007669"/>
    <property type="project" value="InterPro"/>
</dbReference>
<proteinExistence type="predicted"/>
<dbReference type="Pfam" id="PF26569">
    <property type="entry name" value="EIF3CL_C"/>
    <property type="match status" value="1"/>
</dbReference>
<dbReference type="AlphaFoldDB" id="A0A8H6H8G4"/>
<dbReference type="PANTHER" id="PTHR13937">
    <property type="entry name" value="EUKARYOTIC TRANSLATION INITATION FACTOR 3, SUBUNIT 8 EIF3S8 -RELATED"/>
    <property type="match status" value="1"/>
</dbReference>
<evidence type="ECO:0000313" key="2">
    <source>
        <dbReference type="EMBL" id="KAF6741850.1"/>
    </source>
</evidence>
<dbReference type="GO" id="GO:0005852">
    <property type="term" value="C:eukaryotic translation initiation factor 3 complex"/>
    <property type="evidence" value="ECO:0007669"/>
    <property type="project" value="InterPro"/>
</dbReference>
<dbReference type="GO" id="GO:0003743">
    <property type="term" value="F:translation initiation factor activity"/>
    <property type="evidence" value="ECO:0007669"/>
    <property type="project" value="InterPro"/>
</dbReference>
<organism evidence="2 3">
    <name type="scientific">Ephemerocybe angulata</name>
    <dbReference type="NCBI Taxonomy" id="980116"/>
    <lineage>
        <taxon>Eukaryota</taxon>
        <taxon>Fungi</taxon>
        <taxon>Dikarya</taxon>
        <taxon>Basidiomycota</taxon>
        <taxon>Agaricomycotina</taxon>
        <taxon>Agaricomycetes</taxon>
        <taxon>Agaricomycetidae</taxon>
        <taxon>Agaricales</taxon>
        <taxon>Agaricineae</taxon>
        <taxon>Psathyrellaceae</taxon>
        <taxon>Ephemerocybe</taxon>
    </lineage>
</organism>
<sequence length="165" mass="18548">MLVEIPLLASIDSEEQKRKTISKPFRRLLDFADRQVFTGPPESTRDHIMQASKALQDGDWEKCRDLIQSIKIWTLMPEPLRRIQEQGSAHISYVRPTLQQLLIIAALAHELAASLDQAGGVVVFHRIDLTRPQQLAQIIAEKVSAMVDQNEKSLDARMGGNVGLE</sequence>